<reference evidence="1 2" key="1">
    <citation type="submission" date="2018-12" db="EMBL/GenBank/DDBJ databases">
        <title>Cadmium resistance mechanism in endophytic bacteria Burkholderia cenocepacia YG-3.</title>
        <authorList>
            <person name="Zhang X."/>
            <person name="Wang X."/>
            <person name="Zhu Y."/>
        </authorList>
    </citation>
    <scope>NUCLEOTIDE SEQUENCE [LARGE SCALE GENOMIC DNA]</scope>
    <source>
        <strain evidence="1 2">YG-3</strain>
    </source>
</reference>
<organism evidence="1 2">
    <name type="scientific">Burkholderia cenocepacia</name>
    <dbReference type="NCBI Taxonomy" id="95486"/>
    <lineage>
        <taxon>Bacteria</taxon>
        <taxon>Pseudomonadati</taxon>
        <taxon>Pseudomonadota</taxon>
        <taxon>Betaproteobacteria</taxon>
        <taxon>Burkholderiales</taxon>
        <taxon>Burkholderiaceae</taxon>
        <taxon>Burkholderia</taxon>
        <taxon>Burkholderia cepacia complex</taxon>
    </lineage>
</organism>
<name>A0A3Q9FDK8_9BURK</name>
<dbReference type="RefSeq" id="WP_126368453.1">
    <property type="nucleotide sequence ID" value="NZ_CP034547.1"/>
</dbReference>
<proteinExistence type="predicted"/>
<sequence length="111" mass="12533">MEFLYFIQRSDRIFTGDPVGARPALSISEMTCCRCDSGRRACGQGFRRDIAHADAAEAISSDQPILLMQDKSLASACRIETRRNLQGRAIITHRPFRRASHAFFIFNRVSP</sequence>
<evidence type="ECO:0000313" key="2">
    <source>
        <dbReference type="Proteomes" id="UP000277191"/>
    </source>
</evidence>
<accession>A0A3Q9FDK8</accession>
<gene>
    <name evidence="1" type="ORF">D5R55_30615</name>
</gene>
<dbReference type="AlphaFoldDB" id="A0A3Q9FDK8"/>
<protein>
    <submittedName>
        <fullName evidence="1">Uncharacterized protein</fullName>
    </submittedName>
</protein>
<evidence type="ECO:0000313" key="1">
    <source>
        <dbReference type="EMBL" id="AZQ55205.1"/>
    </source>
</evidence>
<dbReference type="EMBL" id="CP034547">
    <property type="protein sequence ID" value="AZQ55205.1"/>
    <property type="molecule type" value="Genomic_DNA"/>
</dbReference>
<dbReference type="Proteomes" id="UP000277191">
    <property type="component" value="Chromosome 3"/>
</dbReference>